<dbReference type="Proteomes" id="UP000192477">
    <property type="component" value="Unassembled WGS sequence"/>
</dbReference>
<feature type="transmembrane region" description="Helical" evidence="1">
    <location>
        <begin position="77"/>
        <end position="95"/>
    </location>
</feature>
<comment type="caution">
    <text evidence="2">The sequence shown here is derived from an EMBL/GenBank/DDBJ whole genome shotgun (WGS) entry which is preliminary data.</text>
</comment>
<gene>
    <name evidence="2" type="ORF">BH747_05825</name>
</gene>
<dbReference type="RefSeq" id="WP_081183298.1">
    <property type="nucleotide sequence ID" value="NZ_MJEA01000004.1"/>
</dbReference>
<proteinExistence type="predicted"/>
<feature type="transmembrane region" description="Helical" evidence="1">
    <location>
        <begin position="164"/>
        <end position="187"/>
    </location>
</feature>
<feature type="transmembrane region" description="Helical" evidence="1">
    <location>
        <begin position="101"/>
        <end position="120"/>
    </location>
</feature>
<dbReference type="AlphaFoldDB" id="A0A1V8YD74"/>
<reference evidence="2 3" key="1">
    <citation type="journal article" date="2017" name="BMC Microbiol.">
        <title>Comparative genomics of Enterococcus spp. isolated from bovine feces.</title>
        <authorList>
            <person name="Beukers A.G."/>
            <person name="Zaheer R."/>
            <person name="Goji N."/>
            <person name="Amoako K.K."/>
            <person name="Chaves A.V."/>
            <person name="Ward M.P."/>
            <person name="McAllister T.A."/>
        </authorList>
    </citation>
    <scope>NUCLEOTIDE SEQUENCE [LARGE SCALE GENOMIC DNA]</scope>
    <source>
        <strain evidence="2 3">F1129D 143</strain>
    </source>
</reference>
<protein>
    <submittedName>
        <fullName evidence="2">Uncharacterized protein</fullName>
    </submittedName>
</protein>
<keyword evidence="1" id="KW-1133">Transmembrane helix</keyword>
<organism evidence="2 3">
    <name type="scientific">Enterococcus villorum</name>
    <dbReference type="NCBI Taxonomy" id="112904"/>
    <lineage>
        <taxon>Bacteria</taxon>
        <taxon>Bacillati</taxon>
        <taxon>Bacillota</taxon>
        <taxon>Bacilli</taxon>
        <taxon>Lactobacillales</taxon>
        <taxon>Enterococcaceae</taxon>
        <taxon>Enterococcus</taxon>
    </lineage>
</organism>
<name>A0A1V8YD74_9ENTE</name>
<evidence type="ECO:0000313" key="2">
    <source>
        <dbReference type="EMBL" id="OQO70539.1"/>
    </source>
</evidence>
<dbReference type="EMBL" id="MJEA01000004">
    <property type="protein sequence ID" value="OQO70539.1"/>
    <property type="molecule type" value="Genomic_DNA"/>
</dbReference>
<evidence type="ECO:0000313" key="3">
    <source>
        <dbReference type="Proteomes" id="UP000192477"/>
    </source>
</evidence>
<accession>A0A1V8YD74</accession>
<keyword evidence="1" id="KW-0472">Membrane</keyword>
<evidence type="ECO:0000256" key="1">
    <source>
        <dbReference type="SAM" id="Phobius"/>
    </source>
</evidence>
<dbReference type="OrthoDB" id="10011416at2"/>
<sequence>MENFYEFGFYTVVIMTIIYFFRQLKYAKIKKNVKMIEDNLVRKNYPNLSTNDLNYRRVTLANYQRFYFTENSRKTKLKMISSLGVFITVGSLISWVVSKNIIGIGLCLAIFDFFLAIFYLSAPNTKKERAFWENYLNEQPDNPLMILLPSIDERAILYKESKKMAIYGILLGIVTLSFTSVLIYYMVVEHYLFYI</sequence>
<keyword evidence="1" id="KW-0812">Transmembrane</keyword>
<feature type="transmembrane region" description="Helical" evidence="1">
    <location>
        <begin position="7"/>
        <end position="24"/>
    </location>
</feature>